<keyword evidence="2" id="KW-1185">Reference proteome</keyword>
<gene>
    <name evidence="1" type="ORF">BDM02DRAFT_1760320</name>
</gene>
<dbReference type="Proteomes" id="UP000886501">
    <property type="component" value="Unassembled WGS sequence"/>
</dbReference>
<protein>
    <submittedName>
        <fullName evidence="1">Kinase-like protein</fullName>
    </submittedName>
</protein>
<organism evidence="1 2">
    <name type="scientific">Thelephora ganbajun</name>
    <name type="common">Ganba fungus</name>
    <dbReference type="NCBI Taxonomy" id="370292"/>
    <lineage>
        <taxon>Eukaryota</taxon>
        <taxon>Fungi</taxon>
        <taxon>Dikarya</taxon>
        <taxon>Basidiomycota</taxon>
        <taxon>Agaricomycotina</taxon>
        <taxon>Agaricomycetes</taxon>
        <taxon>Thelephorales</taxon>
        <taxon>Thelephoraceae</taxon>
        <taxon>Thelephora</taxon>
    </lineage>
</organism>
<reference evidence="1" key="2">
    <citation type="journal article" date="2020" name="Nat. Commun.">
        <title>Large-scale genome sequencing of mycorrhizal fungi provides insights into the early evolution of symbiotic traits.</title>
        <authorList>
            <person name="Miyauchi S."/>
            <person name="Kiss E."/>
            <person name="Kuo A."/>
            <person name="Drula E."/>
            <person name="Kohler A."/>
            <person name="Sanchez-Garcia M."/>
            <person name="Morin E."/>
            <person name="Andreopoulos B."/>
            <person name="Barry K.W."/>
            <person name="Bonito G."/>
            <person name="Buee M."/>
            <person name="Carver A."/>
            <person name="Chen C."/>
            <person name="Cichocki N."/>
            <person name="Clum A."/>
            <person name="Culley D."/>
            <person name="Crous P.W."/>
            <person name="Fauchery L."/>
            <person name="Girlanda M."/>
            <person name="Hayes R.D."/>
            <person name="Keri Z."/>
            <person name="LaButti K."/>
            <person name="Lipzen A."/>
            <person name="Lombard V."/>
            <person name="Magnuson J."/>
            <person name="Maillard F."/>
            <person name="Murat C."/>
            <person name="Nolan M."/>
            <person name="Ohm R.A."/>
            <person name="Pangilinan J."/>
            <person name="Pereira M.F."/>
            <person name="Perotto S."/>
            <person name="Peter M."/>
            <person name="Pfister S."/>
            <person name="Riley R."/>
            <person name="Sitrit Y."/>
            <person name="Stielow J.B."/>
            <person name="Szollosi G."/>
            <person name="Zifcakova L."/>
            <person name="Stursova M."/>
            <person name="Spatafora J.W."/>
            <person name="Tedersoo L."/>
            <person name="Vaario L.M."/>
            <person name="Yamada A."/>
            <person name="Yan M."/>
            <person name="Wang P."/>
            <person name="Xu J."/>
            <person name="Bruns T."/>
            <person name="Baldrian P."/>
            <person name="Vilgalys R."/>
            <person name="Dunand C."/>
            <person name="Henrissat B."/>
            <person name="Grigoriev I.V."/>
            <person name="Hibbett D."/>
            <person name="Nagy L.G."/>
            <person name="Martin F.M."/>
        </authorList>
    </citation>
    <scope>NUCLEOTIDE SEQUENCE</scope>
    <source>
        <strain evidence="1">P2</strain>
    </source>
</reference>
<proteinExistence type="predicted"/>
<comment type="caution">
    <text evidence="1">The sequence shown here is derived from an EMBL/GenBank/DDBJ whole genome shotgun (WGS) entry which is preliminary data.</text>
</comment>
<dbReference type="EMBL" id="MU118297">
    <property type="protein sequence ID" value="KAF9643026.1"/>
    <property type="molecule type" value="Genomic_DNA"/>
</dbReference>
<accession>A0ACB6Z035</accession>
<evidence type="ECO:0000313" key="1">
    <source>
        <dbReference type="EMBL" id="KAF9643026.1"/>
    </source>
</evidence>
<evidence type="ECO:0000313" key="2">
    <source>
        <dbReference type="Proteomes" id="UP000886501"/>
    </source>
</evidence>
<name>A0ACB6Z035_THEGA</name>
<sequence>MAPPTHPALQQIYHLDRSSPDFHDQLDNVLHGQEYDQCVPNLEEEDLAWLVNYLDKTLDYLDSSSPAFRKCLRELRSICGTKAILPTSYTLPFDLITVGPIPFASGGFGDVYKETFNAASKIFCQEAVMWKHLKHPNILPLLGVTMFPLQLISNWMPGGDLSGYVQKNSNADRLGFLSDVAKGLHYLHSCNVIHGDLKGFNILVDVVGNSARARIADFGLAIVTKNLNSLRPATGQPFHTPLWSAPEVLYGENPSKESDIFSFAMIMIEVFTGAIPFNGRSAFVAVSAIMGGERPPRPAHPTLTDNLWTLMQRCWDHNPRLRPEISEVLQILLPSSVSH</sequence>
<reference evidence="1" key="1">
    <citation type="submission" date="2019-10" db="EMBL/GenBank/DDBJ databases">
        <authorList>
            <consortium name="DOE Joint Genome Institute"/>
            <person name="Kuo A."/>
            <person name="Miyauchi S."/>
            <person name="Kiss E."/>
            <person name="Drula E."/>
            <person name="Kohler A."/>
            <person name="Sanchez-Garcia M."/>
            <person name="Andreopoulos B."/>
            <person name="Barry K.W."/>
            <person name="Bonito G."/>
            <person name="Buee M."/>
            <person name="Carver A."/>
            <person name="Chen C."/>
            <person name="Cichocki N."/>
            <person name="Clum A."/>
            <person name="Culley D."/>
            <person name="Crous P.W."/>
            <person name="Fauchery L."/>
            <person name="Girlanda M."/>
            <person name="Hayes R."/>
            <person name="Keri Z."/>
            <person name="Labutti K."/>
            <person name="Lipzen A."/>
            <person name="Lombard V."/>
            <person name="Magnuson J."/>
            <person name="Maillard F."/>
            <person name="Morin E."/>
            <person name="Murat C."/>
            <person name="Nolan M."/>
            <person name="Ohm R."/>
            <person name="Pangilinan J."/>
            <person name="Pereira M."/>
            <person name="Perotto S."/>
            <person name="Peter M."/>
            <person name="Riley R."/>
            <person name="Sitrit Y."/>
            <person name="Stielow B."/>
            <person name="Szollosi G."/>
            <person name="Zifcakova L."/>
            <person name="Stursova M."/>
            <person name="Spatafora J.W."/>
            <person name="Tedersoo L."/>
            <person name="Vaario L.-M."/>
            <person name="Yamada A."/>
            <person name="Yan M."/>
            <person name="Wang P."/>
            <person name="Xu J."/>
            <person name="Bruns T."/>
            <person name="Baldrian P."/>
            <person name="Vilgalys R."/>
            <person name="Henrissat B."/>
            <person name="Grigoriev I.V."/>
            <person name="Hibbett D."/>
            <person name="Nagy L.G."/>
            <person name="Martin F.M."/>
        </authorList>
    </citation>
    <scope>NUCLEOTIDE SEQUENCE</scope>
    <source>
        <strain evidence="1">P2</strain>
    </source>
</reference>